<gene>
    <name evidence="4 10" type="primary">proC</name>
    <name evidence="10" type="ORF">DSM104443_00118</name>
</gene>
<dbReference type="InterPro" id="IPR053790">
    <property type="entry name" value="P5CR-like_CS"/>
</dbReference>
<dbReference type="Gene3D" id="3.40.50.720">
    <property type="entry name" value="NAD(P)-binding Rossmann-like Domain"/>
    <property type="match status" value="1"/>
</dbReference>
<protein>
    <recommendedName>
        <fullName evidence="4 5">Pyrroline-5-carboxylate reductase</fullName>
        <shortName evidence="4">P5C reductase</shortName>
        <shortName evidence="4">P5CR</shortName>
        <ecNumber evidence="4 5">1.5.1.2</ecNumber>
    </recommendedName>
    <alternativeName>
        <fullName evidence="4">PCA reductase</fullName>
    </alternativeName>
</protein>
<dbReference type="InterPro" id="IPR028939">
    <property type="entry name" value="P5C_Rdtase_cat_N"/>
</dbReference>
<sequence length="270" mass="28380">MKVAFIGGGNMAAAIVGGLVAKGTRGEDLLVVEPNAKARATLAKDYGVNAVEAPGEELSHAEAIVLAVKPQVMREAAASIKPYVNRAVVISIAAGIRLGDLSRWLGGYARLVRTMPNTPALVHAGVTGLYADPAVSEGDRRLADTLMNAVGATVWFDKETDLDAVVAVSGSGPAYVFFAMESLEAAARELGLAPEKARTLALWTFVGAAKLAIERNEDPAKLRANVTSKGGTTERAISVMEASYVREKIMEAVKAAAQRSRELGDEFGKD</sequence>
<evidence type="ECO:0000256" key="2">
    <source>
        <dbReference type="ARBA" id="ARBA00022857"/>
    </source>
</evidence>
<dbReference type="InterPro" id="IPR000304">
    <property type="entry name" value="Pyrroline-COOH_reductase"/>
</dbReference>
<keyword evidence="4 7" id="KW-0028">Amino-acid biosynthesis</keyword>
<evidence type="ECO:0000256" key="1">
    <source>
        <dbReference type="ARBA" id="ARBA00005525"/>
    </source>
</evidence>
<evidence type="ECO:0000259" key="8">
    <source>
        <dbReference type="Pfam" id="PF03807"/>
    </source>
</evidence>
<evidence type="ECO:0000256" key="5">
    <source>
        <dbReference type="NCBIfam" id="TIGR00112"/>
    </source>
</evidence>
<comment type="catalytic activity">
    <reaction evidence="4 7">
        <text>L-proline + NADP(+) = (S)-1-pyrroline-5-carboxylate + NADPH + 2 H(+)</text>
        <dbReference type="Rhea" id="RHEA:14109"/>
        <dbReference type="ChEBI" id="CHEBI:15378"/>
        <dbReference type="ChEBI" id="CHEBI:17388"/>
        <dbReference type="ChEBI" id="CHEBI:57783"/>
        <dbReference type="ChEBI" id="CHEBI:58349"/>
        <dbReference type="ChEBI" id="CHEBI:60039"/>
        <dbReference type="EC" id="1.5.1.2"/>
    </reaction>
</comment>
<dbReference type="Gene3D" id="1.10.3730.10">
    <property type="entry name" value="ProC C-terminal domain-like"/>
    <property type="match status" value="1"/>
</dbReference>
<keyword evidence="4" id="KW-0963">Cytoplasm</keyword>
<dbReference type="GO" id="GO:0055129">
    <property type="term" value="P:L-proline biosynthetic process"/>
    <property type="evidence" value="ECO:0007669"/>
    <property type="project" value="UniProtKB-UniRule"/>
</dbReference>
<dbReference type="InterPro" id="IPR008927">
    <property type="entry name" value="6-PGluconate_DH-like_C_sf"/>
</dbReference>
<feature type="domain" description="Pyrroline-5-carboxylate reductase catalytic N-terminal" evidence="8">
    <location>
        <begin position="2"/>
        <end position="95"/>
    </location>
</feature>
<feature type="binding site" evidence="6">
    <location>
        <begin position="6"/>
        <end position="11"/>
    </location>
    <ligand>
        <name>NADP(+)</name>
        <dbReference type="ChEBI" id="CHEBI:58349"/>
    </ligand>
</feature>
<dbReference type="SUPFAM" id="SSF51735">
    <property type="entry name" value="NAD(P)-binding Rossmann-fold domains"/>
    <property type="match status" value="1"/>
</dbReference>
<keyword evidence="3 4" id="KW-0560">Oxidoreductase</keyword>
<evidence type="ECO:0000313" key="10">
    <source>
        <dbReference type="EMBL" id="QJR09082.1"/>
    </source>
</evidence>
<dbReference type="NCBIfam" id="TIGR00112">
    <property type="entry name" value="proC"/>
    <property type="match status" value="1"/>
</dbReference>
<reference evidence="10 11" key="1">
    <citation type="submission" date="2020-04" db="EMBL/GenBank/DDBJ databases">
        <title>Usitatibacter rugosus gen. nov., sp. nov. and Usitatibacter palustris sp. nov., novel members of Usitatibacteraceae fam. nov. within the order Nitrosomonadales isolated from soil.</title>
        <authorList>
            <person name="Huber K.J."/>
            <person name="Neumann-Schaal M."/>
            <person name="Geppert A."/>
            <person name="Luckner M."/>
            <person name="Wanner G."/>
            <person name="Overmann J."/>
        </authorList>
    </citation>
    <scope>NUCLEOTIDE SEQUENCE [LARGE SCALE GENOMIC DNA]</scope>
    <source>
        <strain evidence="10 11">0125_3</strain>
    </source>
</reference>
<accession>A0A6M4GPG2</accession>
<dbReference type="GO" id="GO:0004735">
    <property type="term" value="F:pyrroline-5-carboxylate reductase activity"/>
    <property type="evidence" value="ECO:0007669"/>
    <property type="project" value="UniProtKB-UniRule"/>
</dbReference>
<dbReference type="PIRSF" id="PIRSF000193">
    <property type="entry name" value="Pyrrol-5-carb_rd"/>
    <property type="match status" value="1"/>
</dbReference>
<dbReference type="KEGG" id="uru:DSM104443_00118"/>
<evidence type="ECO:0000256" key="4">
    <source>
        <dbReference type="HAMAP-Rule" id="MF_01925"/>
    </source>
</evidence>
<dbReference type="InterPro" id="IPR029036">
    <property type="entry name" value="P5CR_dimer"/>
</dbReference>
<comment type="function">
    <text evidence="4">Catalyzes the reduction of 1-pyrroline-5-carboxylate (PCA) to L-proline.</text>
</comment>
<dbReference type="Proteomes" id="UP000501534">
    <property type="component" value="Chromosome"/>
</dbReference>
<dbReference type="EMBL" id="CP053069">
    <property type="protein sequence ID" value="QJR09082.1"/>
    <property type="molecule type" value="Genomic_DNA"/>
</dbReference>
<organism evidence="10 11">
    <name type="scientific">Usitatibacter rugosus</name>
    <dbReference type="NCBI Taxonomy" id="2732067"/>
    <lineage>
        <taxon>Bacteria</taxon>
        <taxon>Pseudomonadati</taxon>
        <taxon>Pseudomonadota</taxon>
        <taxon>Betaproteobacteria</taxon>
        <taxon>Nitrosomonadales</taxon>
        <taxon>Usitatibacteraceae</taxon>
        <taxon>Usitatibacter</taxon>
    </lineage>
</organism>
<dbReference type="Pfam" id="PF14748">
    <property type="entry name" value="P5CR_dimer"/>
    <property type="match status" value="1"/>
</dbReference>
<evidence type="ECO:0000256" key="3">
    <source>
        <dbReference type="ARBA" id="ARBA00023002"/>
    </source>
</evidence>
<evidence type="ECO:0000259" key="9">
    <source>
        <dbReference type="Pfam" id="PF14748"/>
    </source>
</evidence>
<comment type="catalytic activity">
    <reaction evidence="4">
        <text>L-proline + NAD(+) = (S)-1-pyrroline-5-carboxylate + NADH + 2 H(+)</text>
        <dbReference type="Rhea" id="RHEA:14105"/>
        <dbReference type="ChEBI" id="CHEBI:15378"/>
        <dbReference type="ChEBI" id="CHEBI:17388"/>
        <dbReference type="ChEBI" id="CHEBI:57540"/>
        <dbReference type="ChEBI" id="CHEBI:57945"/>
        <dbReference type="ChEBI" id="CHEBI:60039"/>
        <dbReference type="EC" id="1.5.1.2"/>
    </reaction>
</comment>
<comment type="pathway">
    <text evidence="4 7">Amino-acid biosynthesis; L-proline biosynthesis; L-proline from L-glutamate 5-semialdehyde: step 1/1.</text>
</comment>
<dbReference type="Pfam" id="PF03807">
    <property type="entry name" value="F420_oxidored"/>
    <property type="match status" value="1"/>
</dbReference>
<dbReference type="EC" id="1.5.1.2" evidence="4 5"/>
<dbReference type="PANTHER" id="PTHR11645:SF0">
    <property type="entry name" value="PYRROLINE-5-CARBOXYLATE REDUCTASE 3"/>
    <property type="match status" value="1"/>
</dbReference>
<dbReference type="AlphaFoldDB" id="A0A6M4GPG2"/>
<evidence type="ECO:0000256" key="7">
    <source>
        <dbReference type="RuleBase" id="RU003903"/>
    </source>
</evidence>
<dbReference type="PROSITE" id="PS00521">
    <property type="entry name" value="P5CR"/>
    <property type="match status" value="1"/>
</dbReference>
<keyword evidence="2 4" id="KW-0521">NADP</keyword>
<dbReference type="InterPro" id="IPR036291">
    <property type="entry name" value="NAD(P)-bd_dom_sf"/>
</dbReference>
<dbReference type="HAMAP" id="MF_01925">
    <property type="entry name" value="P5C_reductase"/>
    <property type="match status" value="1"/>
</dbReference>
<evidence type="ECO:0000256" key="6">
    <source>
        <dbReference type="PIRSR" id="PIRSR000193-1"/>
    </source>
</evidence>
<evidence type="ECO:0000313" key="11">
    <source>
        <dbReference type="Proteomes" id="UP000501534"/>
    </source>
</evidence>
<feature type="binding site" evidence="6">
    <location>
        <begin position="67"/>
        <end position="70"/>
    </location>
    <ligand>
        <name>NADP(+)</name>
        <dbReference type="ChEBI" id="CHEBI:58349"/>
    </ligand>
</feature>
<proteinExistence type="inferred from homology"/>
<dbReference type="UniPathway" id="UPA00098">
    <property type="reaction ID" value="UER00361"/>
</dbReference>
<keyword evidence="11" id="KW-1185">Reference proteome</keyword>
<keyword evidence="4 7" id="KW-0641">Proline biosynthesis</keyword>
<comment type="similarity">
    <text evidence="1 4 7">Belongs to the pyrroline-5-carboxylate reductase family.</text>
</comment>
<comment type="subcellular location">
    <subcellularLocation>
        <location evidence="4">Cytoplasm</location>
    </subcellularLocation>
</comment>
<dbReference type="FunFam" id="1.10.3730.10:FF:000001">
    <property type="entry name" value="Pyrroline-5-carboxylate reductase"/>
    <property type="match status" value="1"/>
</dbReference>
<dbReference type="RefSeq" id="WP_171088782.1">
    <property type="nucleotide sequence ID" value="NZ_CP053069.1"/>
</dbReference>
<dbReference type="SUPFAM" id="SSF48179">
    <property type="entry name" value="6-phosphogluconate dehydrogenase C-terminal domain-like"/>
    <property type="match status" value="1"/>
</dbReference>
<feature type="domain" description="Pyrroline-5-carboxylate reductase dimerisation" evidence="9">
    <location>
        <begin position="159"/>
        <end position="263"/>
    </location>
</feature>
<name>A0A6M4GPG2_9PROT</name>
<dbReference type="GO" id="GO:0005737">
    <property type="term" value="C:cytoplasm"/>
    <property type="evidence" value="ECO:0007669"/>
    <property type="project" value="UniProtKB-SubCell"/>
</dbReference>
<dbReference type="PANTHER" id="PTHR11645">
    <property type="entry name" value="PYRROLINE-5-CARBOXYLATE REDUCTASE"/>
    <property type="match status" value="1"/>
</dbReference>